<dbReference type="Proteomes" id="UP000518206">
    <property type="component" value="Unassembled WGS sequence"/>
</dbReference>
<dbReference type="PANTHER" id="PTHR30250:SF11">
    <property type="entry name" value="O-ANTIGEN TRANSPORTER-RELATED"/>
    <property type="match status" value="1"/>
</dbReference>
<feature type="transmembrane region" description="Helical" evidence="6">
    <location>
        <begin position="327"/>
        <end position="349"/>
    </location>
</feature>
<comment type="caution">
    <text evidence="7">The sequence shown here is derived from an EMBL/GenBank/DDBJ whole genome shotgun (WGS) entry which is preliminary data.</text>
</comment>
<evidence type="ECO:0000313" key="8">
    <source>
        <dbReference type="Proteomes" id="UP000518206"/>
    </source>
</evidence>
<evidence type="ECO:0000256" key="4">
    <source>
        <dbReference type="ARBA" id="ARBA00022989"/>
    </source>
</evidence>
<evidence type="ECO:0000256" key="2">
    <source>
        <dbReference type="ARBA" id="ARBA00022475"/>
    </source>
</evidence>
<feature type="transmembrane region" description="Helical" evidence="6">
    <location>
        <begin position="9"/>
        <end position="30"/>
    </location>
</feature>
<feature type="transmembrane region" description="Helical" evidence="6">
    <location>
        <begin position="81"/>
        <end position="104"/>
    </location>
</feature>
<feature type="transmembrane region" description="Helical" evidence="6">
    <location>
        <begin position="441"/>
        <end position="459"/>
    </location>
</feature>
<feature type="transmembrane region" description="Helical" evidence="6">
    <location>
        <begin position="173"/>
        <end position="198"/>
    </location>
</feature>
<feature type="transmembrane region" description="Helical" evidence="6">
    <location>
        <begin position="382"/>
        <end position="404"/>
    </location>
</feature>
<feature type="transmembrane region" description="Helical" evidence="6">
    <location>
        <begin position="146"/>
        <end position="167"/>
    </location>
</feature>
<dbReference type="EMBL" id="JACHVX010000004">
    <property type="protein sequence ID" value="MBB2924163.1"/>
    <property type="molecule type" value="Genomic_DNA"/>
</dbReference>
<feature type="transmembrane region" description="Helical" evidence="6">
    <location>
        <begin position="291"/>
        <end position="315"/>
    </location>
</feature>
<dbReference type="AlphaFoldDB" id="A0A7W4UHB4"/>
<protein>
    <submittedName>
        <fullName evidence="7">O-antigen/teichoic acid export membrane protein</fullName>
    </submittedName>
</protein>
<dbReference type="RefSeq" id="WP_183296943.1">
    <property type="nucleotide sequence ID" value="NZ_JACHVX010000004.1"/>
</dbReference>
<dbReference type="PANTHER" id="PTHR30250">
    <property type="entry name" value="PST FAMILY PREDICTED COLANIC ACID TRANSPORTER"/>
    <property type="match status" value="1"/>
</dbReference>
<comment type="subcellular location">
    <subcellularLocation>
        <location evidence="1">Cell membrane</location>
        <topology evidence="1">Multi-pass membrane protein</topology>
    </subcellularLocation>
</comment>
<evidence type="ECO:0000256" key="1">
    <source>
        <dbReference type="ARBA" id="ARBA00004651"/>
    </source>
</evidence>
<proteinExistence type="predicted"/>
<evidence type="ECO:0000313" key="7">
    <source>
        <dbReference type="EMBL" id="MBB2924163.1"/>
    </source>
</evidence>
<evidence type="ECO:0000256" key="5">
    <source>
        <dbReference type="ARBA" id="ARBA00023136"/>
    </source>
</evidence>
<feature type="transmembrane region" description="Helical" evidence="6">
    <location>
        <begin position="249"/>
        <end position="270"/>
    </location>
</feature>
<dbReference type="InterPro" id="IPR002797">
    <property type="entry name" value="Polysacc_synth"/>
</dbReference>
<keyword evidence="3 6" id="KW-0812">Transmembrane</keyword>
<feature type="transmembrane region" description="Helical" evidence="6">
    <location>
        <begin position="50"/>
        <end position="69"/>
    </location>
</feature>
<keyword evidence="5 6" id="KW-0472">Membrane</keyword>
<accession>A0A7W4UHB4</accession>
<feature type="transmembrane region" description="Helical" evidence="6">
    <location>
        <begin position="416"/>
        <end position="435"/>
    </location>
</feature>
<dbReference type="InterPro" id="IPR050833">
    <property type="entry name" value="Poly_Biosynth_Transport"/>
</dbReference>
<gene>
    <name evidence="7" type="ORF">FHR80_003091</name>
</gene>
<feature type="transmembrane region" description="Helical" evidence="6">
    <location>
        <begin position="356"/>
        <end position="376"/>
    </location>
</feature>
<feature type="transmembrane region" description="Helical" evidence="6">
    <location>
        <begin position="116"/>
        <end position="134"/>
    </location>
</feature>
<organism evidence="7 8">
    <name type="scientific">Cellulomonas cellasea</name>
    <dbReference type="NCBI Taxonomy" id="43670"/>
    <lineage>
        <taxon>Bacteria</taxon>
        <taxon>Bacillati</taxon>
        <taxon>Actinomycetota</taxon>
        <taxon>Actinomycetes</taxon>
        <taxon>Micrococcales</taxon>
        <taxon>Cellulomonadaceae</taxon>
        <taxon>Cellulomonas</taxon>
    </lineage>
</organism>
<evidence type="ECO:0000256" key="3">
    <source>
        <dbReference type="ARBA" id="ARBA00022692"/>
    </source>
</evidence>
<feature type="transmembrane region" description="Helical" evidence="6">
    <location>
        <begin position="219"/>
        <end position="237"/>
    </location>
</feature>
<keyword evidence="2" id="KW-1003">Cell membrane</keyword>
<dbReference type="Pfam" id="PF01943">
    <property type="entry name" value="Polysacc_synt"/>
    <property type="match status" value="1"/>
</dbReference>
<name>A0A7W4UHB4_9CELL</name>
<reference evidence="7 8" key="2">
    <citation type="submission" date="2020-08" db="EMBL/GenBank/DDBJ databases">
        <authorList>
            <person name="Partida-Martinez L."/>
            <person name="Huntemann M."/>
            <person name="Clum A."/>
            <person name="Wang J."/>
            <person name="Palaniappan K."/>
            <person name="Ritter S."/>
            <person name="Chen I.-M."/>
            <person name="Stamatis D."/>
            <person name="Reddy T."/>
            <person name="O'Malley R."/>
            <person name="Daum C."/>
            <person name="Shapiro N."/>
            <person name="Ivanova N."/>
            <person name="Kyrpides N."/>
            <person name="Woyke T."/>
        </authorList>
    </citation>
    <scope>NUCLEOTIDE SEQUENCE [LARGE SCALE GENOMIC DNA]</scope>
    <source>
        <strain evidence="7 8">RAS26</strain>
    </source>
</reference>
<evidence type="ECO:0000256" key="6">
    <source>
        <dbReference type="SAM" id="Phobius"/>
    </source>
</evidence>
<keyword evidence="4 6" id="KW-1133">Transmembrane helix</keyword>
<sequence>MPSTPPRGLLAEGAVYALALAAPVLATILLTPLVTRSLGAVEYGHVASGIAVYQIAAIVLALGLPAAITRDALIEASGTRGSSGTVVVGTVAAVSLGVTAALTVDAWSGVLAVDVAAARPALLNAAALATLTMCQAQLRALSRASTFVALGVTSALAPPAIGLVLVHTTTPTAGTYLSGLAVGQALVAAVALAVVVRADRPSTSVTALRRSLRTGLPTVPHQLATGAIAAALVLVAARTTGPVAAGQMQLALLLGTAPLVIVGAVNNAWAPRVFRLPAAERAPYISSSTPLVAMLAVVLGTGVAVVAPLLLAVVAPPELATPGAAQAVAVVAAAAGLSVLYLASIHLVFASGRTGWLAVSTPAALAVSLAAAWALRAALPDAGLWTLAAAVPVFHAAQALLAVLLRRRVAAERPRLAPALPAAVGGALACLVLAATMPSAPARGVLVAVLLAGAATVVARRRRSPAGGAA</sequence>
<reference evidence="7 8" key="1">
    <citation type="submission" date="2020-08" db="EMBL/GenBank/DDBJ databases">
        <title>The Agave Microbiome: Exploring the role of microbial communities in plant adaptations to desert environments.</title>
        <authorList>
            <person name="Partida-Martinez L.P."/>
        </authorList>
    </citation>
    <scope>NUCLEOTIDE SEQUENCE [LARGE SCALE GENOMIC DNA]</scope>
    <source>
        <strain evidence="7 8">RAS26</strain>
    </source>
</reference>
<dbReference type="GO" id="GO:0005886">
    <property type="term" value="C:plasma membrane"/>
    <property type="evidence" value="ECO:0007669"/>
    <property type="project" value="UniProtKB-SubCell"/>
</dbReference>